<dbReference type="RefSeq" id="WP_188716350.1">
    <property type="nucleotide sequence ID" value="NZ_BMLM01000001.1"/>
</dbReference>
<feature type="transmembrane region" description="Helical" evidence="2">
    <location>
        <begin position="337"/>
        <end position="356"/>
    </location>
</feature>
<reference evidence="4" key="1">
    <citation type="journal article" date="2019" name="Int. J. Syst. Evol. Microbiol.">
        <title>The Global Catalogue of Microorganisms (GCM) 10K type strain sequencing project: providing services to taxonomists for standard genome sequencing and annotation.</title>
        <authorList>
            <consortium name="The Broad Institute Genomics Platform"/>
            <consortium name="The Broad Institute Genome Sequencing Center for Infectious Disease"/>
            <person name="Wu L."/>
            <person name="Ma J."/>
        </authorList>
    </citation>
    <scope>NUCLEOTIDE SEQUENCE [LARGE SCALE GENOMIC DNA]</scope>
    <source>
        <strain evidence="4">CGMCC 1.6960</strain>
    </source>
</reference>
<feature type="region of interest" description="Disordered" evidence="1">
    <location>
        <begin position="1"/>
        <end position="27"/>
    </location>
</feature>
<keyword evidence="2" id="KW-0812">Transmembrane</keyword>
<feature type="transmembrane region" description="Helical" evidence="2">
    <location>
        <begin position="273"/>
        <end position="299"/>
    </location>
</feature>
<sequence length="442" mass="46177">MDGGEPRLEDGIGDEHGTRSDDAPGRRVRPVEAGAAGAALRGLQVVTLTAAHAAVILLLVLCVVGILDEEIVGTTVDLQLLLRGALGALLPLVLLSGIGEPLRVAAERALLLRAAERATDRTIPPMVERESLRKGTGATLRGLGVGLTIAGAIVLPIGLMLATDDREALAARILLPTLSGLALAIGVALILVLRPAGAIRERWAARLGSVARGWTRGVRSTPRSHRQRRFRLLSIASGAVGVGAGVFALGVFIRQPGRFAAERTYDEAGELAIRGLLATGASIMGVAVAILLLGGAVLIARAALTHGRAVRALERGERVRLERIDAILLDDGPLERVAYFLGVVAWLALAVGWAPGWAALVEGAEAAAPLQPASALVAPAILALALALVAAVVGAARRHARRRRVHAVLARDPRAREEPSTPRNRRAEAVRDIALYADRSGI</sequence>
<gene>
    <name evidence="3" type="ORF">GCM10010968_08320</name>
</gene>
<feature type="transmembrane region" description="Helical" evidence="2">
    <location>
        <begin position="376"/>
        <end position="396"/>
    </location>
</feature>
<feature type="compositionally biased region" description="Basic and acidic residues" evidence="1">
    <location>
        <begin position="1"/>
        <end position="25"/>
    </location>
</feature>
<feature type="transmembrane region" description="Helical" evidence="2">
    <location>
        <begin position="173"/>
        <end position="193"/>
    </location>
</feature>
<proteinExistence type="predicted"/>
<accession>A0ABQ2KFQ9</accession>
<protein>
    <recommendedName>
        <fullName evidence="5">FtsX-like permease family protein</fullName>
    </recommendedName>
</protein>
<comment type="caution">
    <text evidence="3">The sequence shown here is derived from an EMBL/GenBank/DDBJ whole genome shotgun (WGS) entry which is preliminary data.</text>
</comment>
<evidence type="ECO:0000256" key="1">
    <source>
        <dbReference type="SAM" id="MobiDB-lite"/>
    </source>
</evidence>
<feature type="transmembrane region" description="Helical" evidence="2">
    <location>
        <begin position="232"/>
        <end position="253"/>
    </location>
</feature>
<evidence type="ECO:0000313" key="4">
    <source>
        <dbReference type="Proteomes" id="UP000626982"/>
    </source>
</evidence>
<keyword evidence="4" id="KW-1185">Reference proteome</keyword>
<dbReference type="EMBL" id="BMLM01000001">
    <property type="protein sequence ID" value="GGN80483.1"/>
    <property type="molecule type" value="Genomic_DNA"/>
</dbReference>
<evidence type="ECO:0000256" key="2">
    <source>
        <dbReference type="SAM" id="Phobius"/>
    </source>
</evidence>
<evidence type="ECO:0008006" key="5">
    <source>
        <dbReference type="Google" id="ProtNLM"/>
    </source>
</evidence>
<feature type="transmembrane region" description="Helical" evidence="2">
    <location>
        <begin position="45"/>
        <end position="67"/>
    </location>
</feature>
<name>A0ABQ2KFQ9_9MICO</name>
<feature type="transmembrane region" description="Helical" evidence="2">
    <location>
        <begin position="138"/>
        <end position="161"/>
    </location>
</feature>
<keyword evidence="2" id="KW-0472">Membrane</keyword>
<evidence type="ECO:0000313" key="3">
    <source>
        <dbReference type="EMBL" id="GGN80483.1"/>
    </source>
</evidence>
<dbReference type="Proteomes" id="UP000626982">
    <property type="component" value="Unassembled WGS sequence"/>
</dbReference>
<organism evidence="3 4">
    <name type="scientific">Agrococcus terreus</name>
    <dbReference type="NCBI Taxonomy" id="574649"/>
    <lineage>
        <taxon>Bacteria</taxon>
        <taxon>Bacillati</taxon>
        <taxon>Actinomycetota</taxon>
        <taxon>Actinomycetes</taxon>
        <taxon>Micrococcales</taxon>
        <taxon>Microbacteriaceae</taxon>
        <taxon>Agrococcus</taxon>
    </lineage>
</organism>
<keyword evidence="2" id="KW-1133">Transmembrane helix</keyword>